<gene>
    <name evidence="2" type="ORF">DN051_37570</name>
</gene>
<evidence type="ECO:0000313" key="2">
    <source>
        <dbReference type="EMBL" id="AWW42920.1"/>
    </source>
</evidence>
<organism evidence="2 3">
    <name type="scientific">Streptomyces cadmiisoli</name>
    <dbReference type="NCBI Taxonomy" id="2184053"/>
    <lineage>
        <taxon>Bacteria</taxon>
        <taxon>Bacillati</taxon>
        <taxon>Actinomycetota</taxon>
        <taxon>Actinomycetes</taxon>
        <taxon>Kitasatosporales</taxon>
        <taxon>Streptomycetaceae</taxon>
        <taxon>Streptomyces</taxon>
        <taxon>Streptomyces aurantiacus group</taxon>
    </lineage>
</organism>
<dbReference type="AlphaFoldDB" id="A0A2Z4JD84"/>
<reference evidence="2 3" key="1">
    <citation type="journal article" date="2019" name="Int. J. Syst. Evol. Microbiol.">
        <title>Streptomyces cadmiisoli sp. nov., a novel actinomycete isolated from cadmium-contaminated soil.</title>
        <authorList>
            <person name="Li K."/>
            <person name="Tang X."/>
            <person name="Zhao J."/>
            <person name="Guo Y."/>
            <person name="Tang Y."/>
            <person name="Gao J."/>
        </authorList>
    </citation>
    <scope>NUCLEOTIDE SEQUENCE [LARGE SCALE GENOMIC DNA]</scope>
    <source>
        <strain evidence="2 3">ZFG47</strain>
    </source>
</reference>
<name>A0A2Z4JD84_9ACTN</name>
<feature type="region of interest" description="Disordered" evidence="1">
    <location>
        <begin position="13"/>
        <end position="51"/>
    </location>
</feature>
<proteinExistence type="predicted"/>
<sequence length="284" mass="30318">MVTGTLLLAGCTGEVRNASDPKETSEQPTADVSAGGAPSSSASPADEPYTVADDMAPRTRAEALAFVRRLAVRPDHFGAGFRKSEPYESDPAEWAVLGEDCLWRREPLPYDVLASLTRRFALPETEGKGPVQVSLTVTVHEDDLAARRDMAESLEGALRCPEQRLNATGRVRGLFSRADHFTEQHNAISDDNLTESGTYVVDGEQDAHPFAWFKHRLGPVTVAATCRVGAGRTEEEATTVSSDIGKGVGFVAADIDRQAADDAAGKSEDRTPGTDTASGTESAR</sequence>
<feature type="compositionally biased region" description="Polar residues" evidence="1">
    <location>
        <begin position="273"/>
        <end position="284"/>
    </location>
</feature>
<dbReference type="Proteomes" id="UP000249616">
    <property type="component" value="Chromosome"/>
</dbReference>
<feature type="compositionally biased region" description="Low complexity" evidence="1">
    <location>
        <begin position="33"/>
        <end position="45"/>
    </location>
</feature>
<keyword evidence="3" id="KW-1185">Reference proteome</keyword>
<evidence type="ECO:0000313" key="3">
    <source>
        <dbReference type="Proteomes" id="UP000249616"/>
    </source>
</evidence>
<dbReference type="EMBL" id="CP030073">
    <property type="protein sequence ID" value="AWW42920.1"/>
    <property type="molecule type" value="Genomic_DNA"/>
</dbReference>
<dbReference type="KEGG" id="scad:DN051_37570"/>
<feature type="region of interest" description="Disordered" evidence="1">
    <location>
        <begin position="259"/>
        <end position="284"/>
    </location>
</feature>
<accession>A0A2Z4JD84</accession>
<feature type="compositionally biased region" description="Basic and acidic residues" evidence="1">
    <location>
        <begin position="259"/>
        <end position="272"/>
    </location>
</feature>
<evidence type="ECO:0000256" key="1">
    <source>
        <dbReference type="SAM" id="MobiDB-lite"/>
    </source>
</evidence>
<protein>
    <submittedName>
        <fullName evidence="2">Uncharacterized protein</fullName>
    </submittedName>
</protein>